<feature type="domain" description="SMP-30/Gluconolactonase/LRE-like region" evidence="2">
    <location>
        <begin position="108"/>
        <end position="283"/>
    </location>
</feature>
<name>A0AA39R6I7_9LECA</name>
<evidence type="ECO:0000256" key="1">
    <source>
        <dbReference type="SAM" id="SignalP"/>
    </source>
</evidence>
<proteinExistence type="predicted"/>
<dbReference type="AlphaFoldDB" id="A0AA39R6I7"/>
<dbReference type="PANTHER" id="PTHR47064:SF2">
    <property type="entry name" value="SMP-30_GLUCONOLACTONASE_LRE-LIKE REGION DOMAIN-CONTAINING PROTEIN-RELATED"/>
    <property type="match status" value="1"/>
</dbReference>
<keyword evidence="1" id="KW-0732">Signal</keyword>
<dbReference type="Gene3D" id="2.120.10.30">
    <property type="entry name" value="TolB, C-terminal domain"/>
    <property type="match status" value="1"/>
</dbReference>
<feature type="chain" id="PRO_5041249914" description="SMP-30/Gluconolactonase/LRE-like region domain-containing protein" evidence="1">
    <location>
        <begin position="16"/>
        <end position="409"/>
    </location>
</feature>
<dbReference type="SUPFAM" id="SSF63829">
    <property type="entry name" value="Calcium-dependent phosphotriesterase"/>
    <property type="match status" value="1"/>
</dbReference>
<protein>
    <recommendedName>
        <fullName evidence="2">SMP-30/Gluconolactonase/LRE-like region domain-containing protein</fullName>
    </recommendedName>
</protein>
<evidence type="ECO:0000313" key="3">
    <source>
        <dbReference type="EMBL" id="KAK0515011.1"/>
    </source>
</evidence>
<comment type="caution">
    <text evidence="3">The sequence shown here is derived from an EMBL/GenBank/DDBJ whole genome shotgun (WGS) entry which is preliminary data.</text>
</comment>
<gene>
    <name evidence="3" type="ORF">JMJ35_002390</name>
</gene>
<keyword evidence="4" id="KW-1185">Reference proteome</keyword>
<evidence type="ECO:0000313" key="4">
    <source>
        <dbReference type="Proteomes" id="UP001166286"/>
    </source>
</evidence>
<accession>A0AA39R6I7</accession>
<dbReference type="InterPro" id="IPR052988">
    <property type="entry name" value="Oryzine_lactonohydrolase"/>
</dbReference>
<dbReference type="Proteomes" id="UP001166286">
    <property type="component" value="Unassembled WGS sequence"/>
</dbReference>
<dbReference type="EMBL" id="JAFEKC020000004">
    <property type="protein sequence ID" value="KAK0515011.1"/>
    <property type="molecule type" value="Genomic_DNA"/>
</dbReference>
<feature type="signal peptide" evidence="1">
    <location>
        <begin position="1"/>
        <end position="15"/>
    </location>
</feature>
<feature type="domain" description="SMP-30/Gluconolactonase/LRE-like region" evidence="2">
    <location>
        <begin position="304"/>
        <end position="391"/>
    </location>
</feature>
<dbReference type="InterPro" id="IPR013658">
    <property type="entry name" value="SGL"/>
</dbReference>
<dbReference type="Pfam" id="PF08450">
    <property type="entry name" value="SGL"/>
    <property type="match status" value="2"/>
</dbReference>
<dbReference type="InterPro" id="IPR011042">
    <property type="entry name" value="6-blade_b-propeller_TolB-like"/>
</dbReference>
<dbReference type="PANTHER" id="PTHR47064">
    <property type="entry name" value="PUTATIVE (AFU_ORTHOLOGUE AFUA_1G08990)-RELATED"/>
    <property type="match status" value="1"/>
</dbReference>
<organism evidence="3 4">
    <name type="scientific">Cladonia borealis</name>
    <dbReference type="NCBI Taxonomy" id="184061"/>
    <lineage>
        <taxon>Eukaryota</taxon>
        <taxon>Fungi</taxon>
        <taxon>Dikarya</taxon>
        <taxon>Ascomycota</taxon>
        <taxon>Pezizomycotina</taxon>
        <taxon>Lecanoromycetes</taxon>
        <taxon>OSLEUM clade</taxon>
        <taxon>Lecanoromycetidae</taxon>
        <taxon>Lecanorales</taxon>
        <taxon>Lecanorineae</taxon>
        <taxon>Cladoniaceae</taxon>
        <taxon>Cladonia</taxon>
    </lineage>
</organism>
<reference evidence="3" key="1">
    <citation type="submission" date="2023-03" db="EMBL/GenBank/DDBJ databases">
        <title>Complete genome of Cladonia borealis.</title>
        <authorList>
            <person name="Park H."/>
        </authorList>
    </citation>
    <scope>NUCLEOTIDE SEQUENCE</scope>
    <source>
        <strain evidence="3">ANT050790</strain>
    </source>
</reference>
<sequence length="409" mass="44160">MLALLGLSALSFASAVPSVVQDCTKYSGPEFVCMHRYASLMPPVFQRVVVDSISNSDTFPSTQIPSDPAFQDVANATFLIWDEERAAEVLGPNVTYDFLFTVSAAGHEAPVYAPNTNELYFSQLSTGYLSQYVVNLSNDPPTLSSKMANPPIYAPAGARYRDGLIYFAATGGNSSLGNATYRPGIYTLDPKTGNSATVLNNYYGYYFNTVDDLDIDSHGRIWFTDLQFSRNIFTNTEAPQLEAATYRYDPATGHVGIVEDSAVAPNGITFSPDGHTLYLTDTGAGVPDIDPTISSPNVPVLRYNATDKRSLYAYDVTADGMHIQNKRALYSAIDFAPDGLKAAQNGYLVTATGHGVDVLDTSGTPLLRIQTNFTAVNIAFAGAKADELWIVGHGGVARVKWNLQGFLPS</sequence>
<evidence type="ECO:0000259" key="2">
    <source>
        <dbReference type="Pfam" id="PF08450"/>
    </source>
</evidence>